<dbReference type="PANTHER" id="PTHR47843">
    <property type="entry name" value="BTB DOMAIN-CONTAINING PROTEIN-RELATED"/>
    <property type="match status" value="1"/>
</dbReference>
<dbReference type="InterPro" id="IPR000210">
    <property type="entry name" value="BTB/POZ_dom"/>
</dbReference>
<feature type="region of interest" description="Disordered" evidence="1">
    <location>
        <begin position="248"/>
        <end position="276"/>
    </location>
</feature>
<evidence type="ECO:0000313" key="3">
    <source>
        <dbReference type="EMBL" id="KAK5957919.1"/>
    </source>
</evidence>
<dbReference type="CDD" id="cd18186">
    <property type="entry name" value="BTB_POZ_ZBTB_KLHL-like"/>
    <property type="match status" value="1"/>
</dbReference>
<dbReference type="PROSITE" id="PS50097">
    <property type="entry name" value="BTB"/>
    <property type="match status" value="1"/>
</dbReference>
<organism evidence="3 4">
    <name type="scientific">Knufia fluminis</name>
    <dbReference type="NCBI Taxonomy" id="191047"/>
    <lineage>
        <taxon>Eukaryota</taxon>
        <taxon>Fungi</taxon>
        <taxon>Dikarya</taxon>
        <taxon>Ascomycota</taxon>
        <taxon>Pezizomycotina</taxon>
        <taxon>Eurotiomycetes</taxon>
        <taxon>Chaetothyriomycetidae</taxon>
        <taxon>Chaetothyriales</taxon>
        <taxon>Trichomeriaceae</taxon>
        <taxon>Knufia</taxon>
    </lineage>
</organism>
<feature type="compositionally biased region" description="Low complexity" evidence="1">
    <location>
        <begin position="263"/>
        <end position="276"/>
    </location>
</feature>
<gene>
    <name evidence="3" type="ORF">OHC33_001109</name>
</gene>
<dbReference type="InterPro" id="IPR011333">
    <property type="entry name" value="SKP1/BTB/POZ_sf"/>
</dbReference>
<evidence type="ECO:0000259" key="2">
    <source>
        <dbReference type="PROSITE" id="PS50097"/>
    </source>
</evidence>
<dbReference type="EMBL" id="JAKLMC020000002">
    <property type="protein sequence ID" value="KAK5957919.1"/>
    <property type="molecule type" value="Genomic_DNA"/>
</dbReference>
<feature type="compositionally biased region" description="Acidic residues" evidence="1">
    <location>
        <begin position="250"/>
        <end position="259"/>
    </location>
</feature>
<dbReference type="Pfam" id="PF00651">
    <property type="entry name" value="BTB"/>
    <property type="match status" value="1"/>
</dbReference>
<dbReference type="SUPFAM" id="SSF54695">
    <property type="entry name" value="POZ domain"/>
    <property type="match status" value="1"/>
</dbReference>
<feature type="region of interest" description="Disordered" evidence="1">
    <location>
        <begin position="1"/>
        <end position="21"/>
    </location>
</feature>
<protein>
    <recommendedName>
        <fullName evidence="2">BTB domain-containing protein</fullName>
    </recommendedName>
</protein>
<reference evidence="3 4" key="1">
    <citation type="submission" date="2022-12" db="EMBL/GenBank/DDBJ databases">
        <title>Genomic features and morphological characterization of a novel Knufia sp. strain isolated from spacecraft assembly facility.</title>
        <authorList>
            <person name="Teixeira M."/>
            <person name="Chander A.M."/>
            <person name="Stajich J.E."/>
            <person name="Venkateswaran K."/>
        </authorList>
    </citation>
    <scope>NUCLEOTIDE SEQUENCE [LARGE SCALE GENOMIC DNA]</scope>
    <source>
        <strain evidence="3 4">FJI-L2-BK-P2</strain>
    </source>
</reference>
<proteinExistence type="predicted"/>
<comment type="caution">
    <text evidence="3">The sequence shown here is derived from an EMBL/GenBank/DDBJ whole genome shotgun (WGS) entry which is preliminary data.</text>
</comment>
<dbReference type="AlphaFoldDB" id="A0AAN8I8U1"/>
<sequence>MSTSPLQPAKDNAQVGPSSSPSTFIGTVPITARSWTQSEIVTIYVGPKRKAFRAHKDLLTAKSAYFKKCLEDNKWAEGASKKIHWDGEDDTVEAVEMMIDWLYGEDLTLDHAPWPVSRHVVDCYKLADKRLMYGFKNALVDALRQRLNRDDNPRYVTIDSLEHAYTCHLETSPLYKCMLESVVWGVSIRESIYRLGGPWEWRLSKALENHGIARDLTQEFAFGPRKNPATARGCCYHDHSDGPCCGLNNLEDDSDDPSDNDVRSSSASGNSSDTDA</sequence>
<accession>A0AAN8I8U1</accession>
<dbReference type="Proteomes" id="UP001316803">
    <property type="component" value="Unassembled WGS sequence"/>
</dbReference>
<name>A0AAN8I8U1_9EURO</name>
<evidence type="ECO:0000256" key="1">
    <source>
        <dbReference type="SAM" id="MobiDB-lite"/>
    </source>
</evidence>
<evidence type="ECO:0000313" key="4">
    <source>
        <dbReference type="Proteomes" id="UP001316803"/>
    </source>
</evidence>
<keyword evidence="4" id="KW-1185">Reference proteome</keyword>
<dbReference type="PANTHER" id="PTHR47843:SF2">
    <property type="entry name" value="BTB DOMAIN-CONTAINING PROTEIN"/>
    <property type="match status" value="1"/>
</dbReference>
<dbReference type="Gene3D" id="3.30.710.10">
    <property type="entry name" value="Potassium Channel Kv1.1, Chain A"/>
    <property type="match status" value="1"/>
</dbReference>
<dbReference type="SMART" id="SM00225">
    <property type="entry name" value="BTB"/>
    <property type="match status" value="1"/>
</dbReference>
<feature type="domain" description="BTB" evidence="2">
    <location>
        <begin position="39"/>
        <end position="111"/>
    </location>
</feature>